<dbReference type="CDD" id="cd12148">
    <property type="entry name" value="fungal_TF_MHR"/>
    <property type="match status" value="1"/>
</dbReference>
<dbReference type="PANTHER" id="PTHR47782:SF2">
    <property type="entry name" value="TRANSCRIPTION FACTOR, PUTATIVE (AFU_ORTHOLOGUE AFUA_4G12570)-RELATED"/>
    <property type="match status" value="1"/>
</dbReference>
<name>A0A9P4NPG2_9PEZI</name>
<dbReference type="InterPro" id="IPR007219">
    <property type="entry name" value="XnlR_reg_dom"/>
</dbReference>
<keyword evidence="4" id="KW-0805">Transcription regulation</keyword>
<dbReference type="GO" id="GO:0000981">
    <property type="term" value="F:DNA-binding transcription factor activity, RNA polymerase II-specific"/>
    <property type="evidence" value="ECO:0007669"/>
    <property type="project" value="InterPro"/>
</dbReference>
<reference evidence="10" key="1">
    <citation type="journal article" date="2020" name="Stud. Mycol.">
        <title>101 Dothideomycetes genomes: a test case for predicting lifestyles and emergence of pathogens.</title>
        <authorList>
            <person name="Haridas S."/>
            <person name="Albert R."/>
            <person name="Binder M."/>
            <person name="Bloem J."/>
            <person name="Labutti K."/>
            <person name="Salamov A."/>
            <person name="Andreopoulos B."/>
            <person name="Baker S."/>
            <person name="Barry K."/>
            <person name="Bills G."/>
            <person name="Bluhm B."/>
            <person name="Cannon C."/>
            <person name="Castanera R."/>
            <person name="Culley D."/>
            <person name="Daum C."/>
            <person name="Ezra D."/>
            <person name="Gonzalez J."/>
            <person name="Henrissat B."/>
            <person name="Kuo A."/>
            <person name="Liang C."/>
            <person name="Lipzen A."/>
            <person name="Lutzoni F."/>
            <person name="Magnuson J."/>
            <person name="Mondo S."/>
            <person name="Nolan M."/>
            <person name="Ohm R."/>
            <person name="Pangilinan J."/>
            <person name="Park H.-J."/>
            <person name="Ramirez L."/>
            <person name="Alfaro M."/>
            <person name="Sun H."/>
            <person name="Tritt A."/>
            <person name="Yoshinaga Y."/>
            <person name="Zwiers L.-H."/>
            <person name="Turgeon B."/>
            <person name="Goodwin S."/>
            <person name="Spatafora J."/>
            <person name="Crous P."/>
            <person name="Grigoriev I."/>
        </authorList>
    </citation>
    <scope>NUCLEOTIDE SEQUENCE</scope>
    <source>
        <strain evidence="10">CBS 130266</strain>
    </source>
</reference>
<keyword evidence="7" id="KW-0539">Nucleus</keyword>
<dbReference type="GO" id="GO:0045944">
    <property type="term" value="P:positive regulation of transcription by RNA polymerase II"/>
    <property type="evidence" value="ECO:0007669"/>
    <property type="project" value="TreeGrafter"/>
</dbReference>
<keyword evidence="11" id="KW-1185">Reference proteome</keyword>
<dbReference type="OrthoDB" id="5319458at2759"/>
<dbReference type="SUPFAM" id="SSF57701">
    <property type="entry name" value="Zn2/Cys6 DNA-binding domain"/>
    <property type="match status" value="1"/>
</dbReference>
<feature type="region of interest" description="Disordered" evidence="8">
    <location>
        <begin position="628"/>
        <end position="661"/>
    </location>
</feature>
<dbReference type="InterPro" id="IPR036864">
    <property type="entry name" value="Zn2-C6_fun-type_DNA-bd_sf"/>
</dbReference>
<evidence type="ECO:0000256" key="4">
    <source>
        <dbReference type="ARBA" id="ARBA00023015"/>
    </source>
</evidence>
<dbReference type="AlphaFoldDB" id="A0A9P4NPG2"/>
<dbReference type="SMART" id="SM00906">
    <property type="entry name" value="Fungal_trans"/>
    <property type="match status" value="1"/>
</dbReference>
<evidence type="ECO:0000256" key="7">
    <source>
        <dbReference type="ARBA" id="ARBA00023242"/>
    </source>
</evidence>
<evidence type="ECO:0000256" key="1">
    <source>
        <dbReference type="ARBA" id="ARBA00004123"/>
    </source>
</evidence>
<sequence>MPLETPLLRVSRPVAACQRCRQAKIKCDGKLPACSACERANRAAECSSTNDEFAKGKERSYVATLEARVERLERKIGDARARRKSSLAMLDAVISPRRVSIDEKNKPKNLRAARRKELSDIDELVSDFGFLTVNATSRDFYGFTSTISYSKLILASSTRDPLPSGMKKDLPPRYAAQPLIQHFLNTVYLIVPVIEETSFYASVDAVYSPDPLKATVRDHWVVRMILAISSAMRSHQRGDTYYMDAVGHVCAALDVSEQVLHPGSVWSIQALLLLVLYAMVDPAHFDSWTLIGAASRMMIDLGMHQDPSKSVNMQKSKLELRRRVFWCVYALDRSTSIVQTRAFSFSDDGSHVTFPFTSKTLSPPASPQGRSLWVQSNESALDLFKLRQIQSGWYTQLFQSGRQAWSDPYPYIWGEYRTMSEWFNKLSAHTLPTTRDFFELELLYSYVYILSPNLRCPIISEHAQRLIFEHCTSYAEKMLFATSTPSSTQNPLSFYDALRVYMTARHFVDVLSTNIDILLRPHATTPSSTYNPMSSLDAEMDPLATAAPGPSTAPPIPVPAGDTPGGLPRAHTSRAIETINTFISILSYFSLRFGTVGSISWRDRFQSESSNLLSSLQQRRHHQNSIDSAYSLFNGGPVTPPTQQLSPSPGPGGSFYPSPASTHYSPNNGYIQMNASQNQMNPSAVAPGSWDRPAGMGNQNYMDVTSAGDASGGLMASIGSGAPMSVDNLGIDSYAAWETLPGGNLNSRFALPRV</sequence>
<feature type="region of interest" description="Disordered" evidence="8">
    <location>
        <begin position="681"/>
        <end position="702"/>
    </location>
</feature>
<evidence type="ECO:0000256" key="3">
    <source>
        <dbReference type="ARBA" id="ARBA00022833"/>
    </source>
</evidence>
<dbReference type="PANTHER" id="PTHR47782">
    <property type="entry name" value="ZN(II)2CYS6 TRANSCRIPTION FACTOR (EUROFUNG)-RELATED"/>
    <property type="match status" value="1"/>
</dbReference>
<comment type="caution">
    <text evidence="10">The sequence shown here is derived from an EMBL/GenBank/DDBJ whole genome shotgun (WGS) entry which is preliminary data.</text>
</comment>
<dbReference type="PROSITE" id="PS50048">
    <property type="entry name" value="ZN2_CY6_FUNGAL_2"/>
    <property type="match status" value="1"/>
</dbReference>
<dbReference type="EMBL" id="MU007051">
    <property type="protein sequence ID" value="KAF2428939.1"/>
    <property type="molecule type" value="Genomic_DNA"/>
</dbReference>
<keyword evidence="2" id="KW-0479">Metal-binding</keyword>
<evidence type="ECO:0000256" key="2">
    <source>
        <dbReference type="ARBA" id="ARBA00022723"/>
    </source>
</evidence>
<dbReference type="Gene3D" id="4.10.240.10">
    <property type="entry name" value="Zn(2)-C6 fungal-type DNA-binding domain"/>
    <property type="match status" value="1"/>
</dbReference>
<evidence type="ECO:0000259" key="9">
    <source>
        <dbReference type="PROSITE" id="PS50048"/>
    </source>
</evidence>
<dbReference type="CDD" id="cd00067">
    <property type="entry name" value="GAL4"/>
    <property type="match status" value="1"/>
</dbReference>
<evidence type="ECO:0000313" key="10">
    <source>
        <dbReference type="EMBL" id="KAF2428939.1"/>
    </source>
</evidence>
<dbReference type="GO" id="GO:0005634">
    <property type="term" value="C:nucleus"/>
    <property type="evidence" value="ECO:0007669"/>
    <property type="project" value="UniProtKB-SubCell"/>
</dbReference>
<dbReference type="GO" id="GO:0008270">
    <property type="term" value="F:zinc ion binding"/>
    <property type="evidence" value="ECO:0007669"/>
    <property type="project" value="InterPro"/>
</dbReference>
<gene>
    <name evidence="10" type="ORF">EJ08DRAFT_591589</name>
</gene>
<feature type="domain" description="Zn(2)-C6 fungal-type" evidence="9">
    <location>
        <begin position="16"/>
        <end position="48"/>
    </location>
</feature>
<accession>A0A9P4NPG2</accession>
<evidence type="ECO:0000256" key="6">
    <source>
        <dbReference type="ARBA" id="ARBA00023163"/>
    </source>
</evidence>
<keyword evidence="3" id="KW-0862">Zinc</keyword>
<comment type="subcellular location">
    <subcellularLocation>
        <location evidence="1">Nucleus</location>
    </subcellularLocation>
</comment>
<dbReference type="SMART" id="SM00066">
    <property type="entry name" value="GAL4"/>
    <property type="match status" value="1"/>
</dbReference>
<proteinExistence type="predicted"/>
<dbReference type="Proteomes" id="UP000800235">
    <property type="component" value="Unassembled WGS sequence"/>
</dbReference>
<evidence type="ECO:0000256" key="8">
    <source>
        <dbReference type="SAM" id="MobiDB-lite"/>
    </source>
</evidence>
<keyword evidence="5" id="KW-0238">DNA-binding</keyword>
<organism evidence="10 11">
    <name type="scientific">Tothia fuscella</name>
    <dbReference type="NCBI Taxonomy" id="1048955"/>
    <lineage>
        <taxon>Eukaryota</taxon>
        <taxon>Fungi</taxon>
        <taxon>Dikarya</taxon>
        <taxon>Ascomycota</taxon>
        <taxon>Pezizomycotina</taxon>
        <taxon>Dothideomycetes</taxon>
        <taxon>Pleosporomycetidae</taxon>
        <taxon>Venturiales</taxon>
        <taxon>Cylindrosympodiaceae</taxon>
        <taxon>Tothia</taxon>
    </lineage>
</organism>
<evidence type="ECO:0000313" key="11">
    <source>
        <dbReference type="Proteomes" id="UP000800235"/>
    </source>
</evidence>
<dbReference type="PROSITE" id="PS00463">
    <property type="entry name" value="ZN2_CY6_FUNGAL_1"/>
    <property type="match status" value="1"/>
</dbReference>
<dbReference type="GO" id="GO:0043565">
    <property type="term" value="F:sequence-specific DNA binding"/>
    <property type="evidence" value="ECO:0007669"/>
    <property type="project" value="TreeGrafter"/>
</dbReference>
<protein>
    <recommendedName>
        <fullName evidence="9">Zn(2)-C6 fungal-type domain-containing protein</fullName>
    </recommendedName>
</protein>
<keyword evidence="6" id="KW-0804">Transcription</keyword>
<dbReference type="Pfam" id="PF00172">
    <property type="entry name" value="Zn_clus"/>
    <property type="match status" value="1"/>
</dbReference>
<dbReference type="Pfam" id="PF04082">
    <property type="entry name" value="Fungal_trans"/>
    <property type="match status" value="1"/>
</dbReference>
<evidence type="ECO:0000256" key="5">
    <source>
        <dbReference type="ARBA" id="ARBA00023125"/>
    </source>
</evidence>
<dbReference type="GO" id="GO:0006351">
    <property type="term" value="P:DNA-templated transcription"/>
    <property type="evidence" value="ECO:0007669"/>
    <property type="project" value="InterPro"/>
</dbReference>
<dbReference type="InterPro" id="IPR052202">
    <property type="entry name" value="Yeast_MetPath_Reg"/>
</dbReference>
<dbReference type="InterPro" id="IPR001138">
    <property type="entry name" value="Zn2Cys6_DnaBD"/>
</dbReference>